<keyword evidence="4 10" id="KW-0812">Transmembrane</keyword>
<feature type="region of interest" description="Disordered" evidence="11">
    <location>
        <begin position="539"/>
        <end position="581"/>
    </location>
</feature>
<dbReference type="Gene3D" id="1.20.1070.10">
    <property type="entry name" value="Rhodopsin 7-helix transmembrane proteins"/>
    <property type="match status" value="1"/>
</dbReference>
<name>A0A1B0BCU0_9MUSC</name>
<dbReference type="VEuPathDB" id="VectorBase:GPPI025997"/>
<dbReference type="Pfam" id="PF00001">
    <property type="entry name" value="7tm_1"/>
    <property type="match status" value="1"/>
</dbReference>
<feature type="compositionally biased region" description="Acidic residues" evidence="11">
    <location>
        <begin position="539"/>
        <end position="565"/>
    </location>
</feature>
<keyword evidence="8 10" id="KW-0675">Receptor</keyword>
<keyword evidence="6 10" id="KW-0297">G-protein coupled receptor</keyword>
<evidence type="ECO:0000256" key="4">
    <source>
        <dbReference type="ARBA" id="ARBA00022692"/>
    </source>
</evidence>
<evidence type="ECO:0000256" key="3">
    <source>
        <dbReference type="ARBA" id="ARBA00022475"/>
    </source>
</evidence>
<proteinExistence type="inferred from homology"/>
<feature type="transmembrane region" description="Helical" evidence="12">
    <location>
        <begin position="342"/>
        <end position="362"/>
    </location>
</feature>
<dbReference type="EMBL" id="JXJN01012114">
    <property type="status" value="NOT_ANNOTATED_CDS"/>
    <property type="molecule type" value="Genomic_DNA"/>
</dbReference>
<feature type="transmembrane region" description="Helical" evidence="12">
    <location>
        <begin position="310"/>
        <end position="330"/>
    </location>
</feature>
<dbReference type="PROSITE" id="PS50262">
    <property type="entry name" value="G_PROTEIN_RECEP_F1_2"/>
    <property type="match status" value="1"/>
</dbReference>
<feature type="compositionally biased region" description="Polar residues" evidence="11">
    <location>
        <begin position="572"/>
        <end position="581"/>
    </location>
</feature>
<evidence type="ECO:0000256" key="12">
    <source>
        <dbReference type="SAM" id="Phobius"/>
    </source>
</evidence>
<dbReference type="CDD" id="cd15210">
    <property type="entry name" value="7tmA_GPR84-like"/>
    <property type="match status" value="1"/>
</dbReference>
<evidence type="ECO:0000256" key="7">
    <source>
        <dbReference type="ARBA" id="ARBA00023136"/>
    </source>
</evidence>
<dbReference type="GO" id="GO:0004930">
    <property type="term" value="F:G protein-coupled receptor activity"/>
    <property type="evidence" value="ECO:0007669"/>
    <property type="project" value="UniProtKB-KW"/>
</dbReference>
<evidence type="ECO:0000259" key="13">
    <source>
        <dbReference type="PROSITE" id="PS50262"/>
    </source>
</evidence>
<evidence type="ECO:0000256" key="8">
    <source>
        <dbReference type="ARBA" id="ARBA00023170"/>
    </source>
</evidence>
<evidence type="ECO:0000256" key="5">
    <source>
        <dbReference type="ARBA" id="ARBA00022989"/>
    </source>
</evidence>
<dbReference type="PROSITE" id="PS00237">
    <property type="entry name" value="G_PROTEIN_RECEP_F1_1"/>
    <property type="match status" value="1"/>
</dbReference>
<keyword evidence="15" id="KW-1185">Reference proteome</keyword>
<evidence type="ECO:0000256" key="9">
    <source>
        <dbReference type="ARBA" id="ARBA00023224"/>
    </source>
</evidence>
<evidence type="ECO:0000256" key="6">
    <source>
        <dbReference type="ARBA" id="ARBA00023040"/>
    </source>
</evidence>
<dbReference type="PANTHER" id="PTHR24228">
    <property type="entry name" value="B2 BRADYKININ RECEPTOR/ANGIOTENSIN II RECEPTOR"/>
    <property type="match status" value="1"/>
</dbReference>
<dbReference type="STRING" id="67801.A0A1B0BCU0"/>
<dbReference type="AlphaFoldDB" id="A0A1B0BCU0"/>
<evidence type="ECO:0000256" key="10">
    <source>
        <dbReference type="RuleBase" id="RU000688"/>
    </source>
</evidence>
<dbReference type="EnsemblMetazoa" id="GPPI025997-RA">
    <property type="protein sequence ID" value="GPPI025997-PA"/>
    <property type="gene ID" value="GPPI025997"/>
</dbReference>
<evidence type="ECO:0000256" key="2">
    <source>
        <dbReference type="ARBA" id="ARBA00010663"/>
    </source>
</evidence>
<keyword evidence="9 10" id="KW-0807">Transducer</keyword>
<keyword evidence="7 12" id="KW-0472">Membrane</keyword>
<dbReference type="SUPFAM" id="SSF81321">
    <property type="entry name" value="Family A G protein-coupled receptor-like"/>
    <property type="match status" value="1"/>
</dbReference>
<reference evidence="15" key="1">
    <citation type="submission" date="2015-01" db="EMBL/GenBank/DDBJ databases">
        <authorList>
            <person name="Aksoy S."/>
            <person name="Warren W."/>
            <person name="Wilson R.K."/>
        </authorList>
    </citation>
    <scope>NUCLEOTIDE SEQUENCE [LARGE SCALE GENOMIC DNA]</scope>
    <source>
        <strain evidence="15">IAEA</strain>
    </source>
</reference>
<dbReference type="GO" id="GO:0005886">
    <property type="term" value="C:plasma membrane"/>
    <property type="evidence" value="ECO:0007669"/>
    <property type="project" value="UniProtKB-SubCell"/>
</dbReference>
<comment type="subcellular location">
    <subcellularLocation>
        <location evidence="1">Cell membrane</location>
        <topology evidence="1">Multi-pass membrane protein</topology>
    </subcellularLocation>
</comment>
<feature type="transmembrane region" description="Helical" evidence="12">
    <location>
        <begin position="203"/>
        <end position="226"/>
    </location>
</feature>
<reference evidence="14" key="2">
    <citation type="submission" date="2020-05" db="UniProtKB">
        <authorList>
            <consortium name="EnsemblMetazoa"/>
        </authorList>
    </citation>
    <scope>IDENTIFICATION</scope>
    <source>
        <strain evidence="14">IAEA</strain>
    </source>
</reference>
<evidence type="ECO:0000256" key="11">
    <source>
        <dbReference type="SAM" id="MobiDB-lite"/>
    </source>
</evidence>
<dbReference type="PANTHER" id="PTHR24228:SF63">
    <property type="entry name" value="G-PROTEIN COUPLED RECEPTOR MOODY"/>
    <property type="match status" value="1"/>
</dbReference>
<evidence type="ECO:0000313" key="15">
    <source>
        <dbReference type="Proteomes" id="UP000092460"/>
    </source>
</evidence>
<keyword evidence="5 12" id="KW-1133">Transmembrane helix</keyword>
<evidence type="ECO:0000313" key="14">
    <source>
        <dbReference type="EnsemblMetazoa" id="GPPI025997-PA"/>
    </source>
</evidence>
<keyword evidence="3" id="KW-1003">Cell membrane</keyword>
<dbReference type="PRINTS" id="PR00237">
    <property type="entry name" value="GPCRRHODOPSN"/>
</dbReference>
<dbReference type="Proteomes" id="UP000092460">
    <property type="component" value="Unassembled WGS sequence"/>
</dbReference>
<protein>
    <recommendedName>
        <fullName evidence="13">G-protein coupled receptors family 1 profile domain-containing protein</fullName>
    </recommendedName>
</protein>
<dbReference type="SMART" id="SM01381">
    <property type="entry name" value="7TM_GPCR_Srsx"/>
    <property type="match status" value="1"/>
</dbReference>
<sequence>MLFSFLSFFGYQHRMDATPPTMKDMEAENGFSTSMLTFAAVMTIMIMIVGILGNFLTVAALIKCPKVRNVAAAFIMSLCIADLLFCALVLPFSAYRFIQGTWTPREFLCKMIPFIQYGNIGVSLLCIAMITINRYVMIAHHSSYGRIYKRHWIAAMIIFCWVFSYGMQLPTLVGAWGTFDYDPKLGTCSIMSDDYGRSSKTTLFITAFVIPCLIIIACYTKIFWVVHKSEQRLKRHANKQNSIPNNLRVIVPPTASSNADMINGQSRVSSADSSSFSTDVKQESVQKQTSRIKDQREVRAKRNEWRITKMVLAIFLSFVICYLPITIAKVADQDVEHPSLHIMSYIMLYLSACLNPIIYVIMNKQYRKAYKTVIMCQPGRLLNFGKGTGLGGNGADAVGSSVAEKWKDTGLSHNHSRTLVSQMSATDQQNTSFSSSVQMSVPSAIALELQTNNNIPTNVTINGVTIETTPISTETNLELKTNEQSLEQTILQTNSVKNNSNAAHLIAIPKNLITTNRNNKSKESNRITLVGGDIILEEEEEEEEEEELEEVEEVEEVEEEDEYEDERVNPKATLSCSPKQQEQRQLQTEIEQIEQPSIPVQTVGQPVRPTPVYVNASVLHQKKNLFYGQSINDTPDNINNNINTKLQTKSKLLKD</sequence>
<evidence type="ECO:0000256" key="1">
    <source>
        <dbReference type="ARBA" id="ARBA00004651"/>
    </source>
</evidence>
<accession>A0A1B0BCU0</accession>
<comment type="similarity">
    <text evidence="2 10">Belongs to the G-protein coupled receptor 1 family.</text>
</comment>
<feature type="domain" description="G-protein coupled receptors family 1 profile" evidence="13">
    <location>
        <begin position="53"/>
        <end position="359"/>
    </location>
</feature>
<dbReference type="InterPro" id="IPR000276">
    <property type="entry name" value="GPCR_Rhodpsn"/>
</dbReference>
<feature type="transmembrane region" description="Helical" evidence="12">
    <location>
        <begin position="38"/>
        <end position="62"/>
    </location>
</feature>
<feature type="transmembrane region" description="Helical" evidence="12">
    <location>
        <begin position="152"/>
        <end position="176"/>
    </location>
</feature>
<dbReference type="InterPro" id="IPR017452">
    <property type="entry name" value="GPCR_Rhodpsn_7TM"/>
</dbReference>
<organism evidence="14 15">
    <name type="scientific">Glossina palpalis gambiensis</name>
    <dbReference type="NCBI Taxonomy" id="67801"/>
    <lineage>
        <taxon>Eukaryota</taxon>
        <taxon>Metazoa</taxon>
        <taxon>Ecdysozoa</taxon>
        <taxon>Arthropoda</taxon>
        <taxon>Hexapoda</taxon>
        <taxon>Insecta</taxon>
        <taxon>Pterygota</taxon>
        <taxon>Neoptera</taxon>
        <taxon>Endopterygota</taxon>
        <taxon>Diptera</taxon>
        <taxon>Brachycera</taxon>
        <taxon>Muscomorpha</taxon>
        <taxon>Hippoboscoidea</taxon>
        <taxon>Glossinidae</taxon>
        <taxon>Glossina</taxon>
    </lineage>
</organism>
<feature type="transmembrane region" description="Helical" evidence="12">
    <location>
        <begin position="114"/>
        <end position="132"/>
    </location>
</feature>
<feature type="transmembrane region" description="Helical" evidence="12">
    <location>
        <begin position="74"/>
        <end position="94"/>
    </location>
</feature>